<evidence type="ECO:0000259" key="1">
    <source>
        <dbReference type="Pfam" id="PF18735"/>
    </source>
</evidence>
<dbReference type="EMBL" id="JBBLXS010000047">
    <property type="protein sequence ID" value="MEK0184355.1"/>
    <property type="molecule type" value="Genomic_DNA"/>
</dbReference>
<dbReference type="RefSeq" id="WP_340519055.1">
    <property type="nucleotide sequence ID" value="NZ_JBBLXS010000047.1"/>
</dbReference>
<proteinExistence type="predicted"/>
<accession>A0ABU8YJ25</accession>
<evidence type="ECO:0000313" key="3">
    <source>
        <dbReference type="Proteomes" id="UP001384579"/>
    </source>
</evidence>
<dbReference type="Pfam" id="PF18735">
    <property type="entry name" value="HEPN_RiboL-PSP"/>
    <property type="match status" value="1"/>
</dbReference>
<feature type="domain" description="RiboL-PSP-HEPN" evidence="1">
    <location>
        <begin position="45"/>
        <end position="249"/>
    </location>
</feature>
<dbReference type="InterPro" id="IPR041519">
    <property type="entry name" value="HEPN_RiboL-PSP"/>
</dbReference>
<sequence length="348" mass="39568">MFDELLKIVNVNISTVHKIINTNDRLREIVFRNDTPTQPEADENTQFTKLIEGVPSELEWLVYDRCAVVTRLYAIYERFVEDLIAEWLELLPDIVTEYSDLEKSIKDTHQIGVGRLLLDLKKKRFEHLSINEVIQGLFDGVTAQGKYKLIPDAFLLHEQNLRREVLEKLFADAGISNAWDWVNKHRTVKQFVEEVLGSQNTAEGELNELITYRNDAAHGSIVDDTVGTKELLELGEFVEILCQSLAELVTFKVISRQTGIGKAKEIGQITEWFKKPRAGVAKVKEITLSVGKNIFLVNEASSFCQLATIENIMINDVCQEQVVITNEQEVGLKFDIDAKKGLSIYVVE</sequence>
<name>A0ABU8YJ25_9CYAN</name>
<evidence type="ECO:0000313" key="2">
    <source>
        <dbReference type="EMBL" id="MEK0184355.1"/>
    </source>
</evidence>
<protein>
    <submittedName>
        <fullName evidence="2">MAE_28990/MAE_18760 family HEPN-like nuclease</fullName>
    </submittedName>
</protein>
<comment type="caution">
    <text evidence="2">The sequence shown here is derived from an EMBL/GenBank/DDBJ whole genome shotgun (WGS) entry which is preliminary data.</text>
</comment>
<reference evidence="2 3" key="1">
    <citation type="journal article" date="2020" name="Harmful Algae">
        <title>Molecular and morphological characterization of a novel dihydroanatoxin-a producing Microcoleus species (cyanobacteria) from the Russian River, California, USA.</title>
        <authorList>
            <person name="Conklin K.Y."/>
            <person name="Stancheva R."/>
            <person name="Otten T.G."/>
            <person name="Fadness R."/>
            <person name="Boyer G.L."/>
            <person name="Read B."/>
            <person name="Zhang X."/>
            <person name="Sheath R.G."/>
        </authorList>
    </citation>
    <scope>NUCLEOTIDE SEQUENCE [LARGE SCALE GENOMIC DNA]</scope>
    <source>
        <strain evidence="2 3">PTRS2</strain>
    </source>
</reference>
<dbReference type="Proteomes" id="UP001384579">
    <property type="component" value="Unassembled WGS sequence"/>
</dbReference>
<keyword evidence="3" id="KW-1185">Reference proteome</keyword>
<organism evidence="2 3">
    <name type="scientific">Microcoleus anatoxicus PTRS2</name>
    <dbReference type="NCBI Taxonomy" id="2705321"/>
    <lineage>
        <taxon>Bacteria</taxon>
        <taxon>Bacillati</taxon>
        <taxon>Cyanobacteriota</taxon>
        <taxon>Cyanophyceae</taxon>
        <taxon>Oscillatoriophycideae</taxon>
        <taxon>Oscillatoriales</taxon>
        <taxon>Microcoleaceae</taxon>
        <taxon>Microcoleus</taxon>
        <taxon>Microcoleus anatoxicus</taxon>
    </lineage>
</organism>
<gene>
    <name evidence="2" type="ORF">WMG39_05755</name>
</gene>